<keyword evidence="2" id="KW-1185">Reference proteome</keyword>
<protein>
    <submittedName>
        <fullName evidence="1">Uncharacterized protein</fullName>
    </submittedName>
</protein>
<dbReference type="EMBL" id="CM029047">
    <property type="protein sequence ID" value="KAG2582726.1"/>
    <property type="molecule type" value="Genomic_DNA"/>
</dbReference>
<accession>A0A8T0RBW3</accession>
<proteinExistence type="predicted"/>
<organism evidence="1 2">
    <name type="scientific">Panicum virgatum</name>
    <name type="common">Blackwell switchgrass</name>
    <dbReference type="NCBI Taxonomy" id="38727"/>
    <lineage>
        <taxon>Eukaryota</taxon>
        <taxon>Viridiplantae</taxon>
        <taxon>Streptophyta</taxon>
        <taxon>Embryophyta</taxon>
        <taxon>Tracheophyta</taxon>
        <taxon>Spermatophyta</taxon>
        <taxon>Magnoliopsida</taxon>
        <taxon>Liliopsida</taxon>
        <taxon>Poales</taxon>
        <taxon>Poaceae</taxon>
        <taxon>PACMAD clade</taxon>
        <taxon>Panicoideae</taxon>
        <taxon>Panicodae</taxon>
        <taxon>Paniceae</taxon>
        <taxon>Panicinae</taxon>
        <taxon>Panicum</taxon>
        <taxon>Panicum sect. Hiantes</taxon>
    </lineage>
</organism>
<sequence length="82" mass="9517">MSYSYSRIAVREWTNVQMVLEEGSAVLGLLLPTKGSNAFYRLRLGDLKGEVAVRREEKPRREEIIMASQMCCHNTLIKTERW</sequence>
<reference evidence="1" key="1">
    <citation type="submission" date="2020-05" db="EMBL/GenBank/DDBJ databases">
        <title>WGS assembly of Panicum virgatum.</title>
        <authorList>
            <person name="Lovell J.T."/>
            <person name="Jenkins J."/>
            <person name="Shu S."/>
            <person name="Juenger T.E."/>
            <person name="Schmutz J."/>
        </authorList>
    </citation>
    <scope>NUCLEOTIDE SEQUENCE</scope>
    <source>
        <strain evidence="1">AP13</strain>
    </source>
</reference>
<evidence type="ECO:0000313" key="2">
    <source>
        <dbReference type="Proteomes" id="UP000823388"/>
    </source>
</evidence>
<gene>
    <name evidence="1" type="ORF">PVAP13_6KG178206</name>
</gene>
<name>A0A8T0RBW3_PANVG</name>
<comment type="caution">
    <text evidence="1">The sequence shown here is derived from an EMBL/GenBank/DDBJ whole genome shotgun (WGS) entry which is preliminary data.</text>
</comment>
<dbReference type="AlphaFoldDB" id="A0A8T0RBW3"/>
<evidence type="ECO:0000313" key="1">
    <source>
        <dbReference type="EMBL" id="KAG2582726.1"/>
    </source>
</evidence>
<dbReference type="Proteomes" id="UP000823388">
    <property type="component" value="Chromosome 6K"/>
</dbReference>